<reference evidence="2" key="1">
    <citation type="journal article" date="2011" name="Proc. Natl. Acad. Sci. U.S.A.">
        <title>Obligate biotrophy features unraveled by the genomic analysis of rust fungi.</title>
        <authorList>
            <person name="Duplessis S."/>
            <person name="Cuomo C.A."/>
            <person name="Lin Y.-C."/>
            <person name="Aerts A."/>
            <person name="Tisserant E."/>
            <person name="Veneault-Fourrey C."/>
            <person name="Joly D.L."/>
            <person name="Hacquard S."/>
            <person name="Amselem J."/>
            <person name="Cantarel B.L."/>
            <person name="Chiu R."/>
            <person name="Coutinho P.M."/>
            <person name="Feau N."/>
            <person name="Field M."/>
            <person name="Frey P."/>
            <person name="Gelhaye E."/>
            <person name="Goldberg J."/>
            <person name="Grabherr M.G."/>
            <person name="Kodira C.D."/>
            <person name="Kohler A."/>
            <person name="Kuees U."/>
            <person name="Lindquist E.A."/>
            <person name="Lucas S.M."/>
            <person name="Mago R."/>
            <person name="Mauceli E."/>
            <person name="Morin E."/>
            <person name="Murat C."/>
            <person name="Pangilinan J.L."/>
            <person name="Park R."/>
            <person name="Pearson M."/>
            <person name="Quesneville H."/>
            <person name="Rouhier N."/>
            <person name="Sakthikumar S."/>
            <person name="Salamov A.A."/>
            <person name="Schmutz J."/>
            <person name="Selles B."/>
            <person name="Shapiro H."/>
            <person name="Tanguay P."/>
            <person name="Tuskan G.A."/>
            <person name="Henrissat B."/>
            <person name="Van de Peer Y."/>
            <person name="Rouze P."/>
            <person name="Ellis J.G."/>
            <person name="Dodds P.N."/>
            <person name="Schein J.E."/>
            <person name="Zhong S."/>
            <person name="Hamelin R.C."/>
            <person name="Grigoriev I.V."/>
            <person name="Szabo L.J."/>
            <person name="Martin F."/>
        </authorList>
    </citation>
    <scope>NUCLEOTIDE SEQUENCE [LARGE SCALE GENOMIC DNA]</scope>
    <source>
        <strain evidence="2">CRL 75-36-700-3 / race SCCL</strain>
    </source>
</reference>
<dbReference type="OrthoDB" id="2287304at2759"/>
<dbReference type="RefSeq" id="XP_003890572.1">
    <property type="nucleotide sequence ID" value="XM_003890523.1"/>
</dbReference>
<evidence type="ECO:0000313" key="2">
    <source>
        <dbReference type="Proteomes" id="UP000008783"/>
    </source>
</evidence>
<dbReference type="STRING" id="418459.H6QPJ2"/>
<dbReference type="PANTHER" id="PTHR47150:SF5">
    <property type="entry name" value="OS07G0546750 PROTEIN"/>
    <property type="match status" value="1"/>
</dbReference>
<proteinExistence type="predicted"/>
<dbReference type="Proteomes" id="UP000008783">
    <property type="component" value="Unassembled WGS sequence"/>
</dbReference>
<dbReference type="VEuPathDB" id="FungiDB:PGTG_20859"/>
<protein>
    <submittedName>
        <fullName evidence="1">Uncharacterized protein</fullName>
    </submittedName>
</protein>
<dbReference type="InParanoid" id="H6QPJ2"/>
<keyword evidence="2" id="KW-1185">Reference proteome</keyword>
<dbReference type="KEGG" id="pgr:PGTG_20859"/>
<gene>
    <name evidence="1" type="ORF">PGTG_20859</name>
</gene>
<dbReference type="HOGENOM" id="CLU_012390_4_3_1"/>
<dbReference type="PANTHER" id="PTHR47150">
    <property type="entry name" value="OS12G0169200 PROTEIN"/>
    <property type="match status" value="1"/>
</dbReference>
<evidence type="ECO:0000313" key="1">
    <source>
        <dbReference type="EMBL" id="EHS63877.1"/>
    </source>
</evidence>
<dbReference type="GeneID" id="13543230"/>
<organism evidence="1 2">
    <name type="scientific">Puccinia graminis f. sp. tritici (strain CRL 75-36-700-3 / race SCCL)</name>
    <name type="common">Black stem rust fungus</name>
    <dbReference type="NCBI Taxonomy" id="418459"/>
    <lineage>
        <taxon>Eukaryota</taxon>
        <taxon>Fungi</taxon>
        <taxon>Dikarya</taxon>
        <taxon>Basidiomycota</taxon>
        <taxon>Pucciniomycotina</taxon>
        <taxon>Pucciniomycetes</taxon>
        <taxon>Pucciniales</taxon>
        <taxon>Pucciniaceae</taxon>
        <taxon>Puccinia</taxon>
    </lineage>
</organism>
<dbReference type="EMBL" id="DS178265">
    <property type="protein sequence ID" value="EHS63877.1"/>
    <property type="molecule type" value="Genomic_DNA"/>
</dbReference>
<accession>H6QPJ2</accession>
<name>H6QPJ2_PUCGT</name>
<dbReference type="eggNOG" id="ENOG502QR5Z">
    <property type="taxonomic scope" value="Eukaryota"/>
</dbReference>
<dbReference type="AlphaFoldDB" id="H6QPJ2"/>
<sequence>MLIQMRRAREDEELELRVHGGSRPGRMPNLPRDFEAGYNQLFTDYFAENPVYPDHLFRRRFRMRHSLFLSIVDDVQEHDNYFLQKADALGKPGLRPLQKITSAIRMLAYGGASDLNDEYLRLGESTSNESLLKFCQAVIHVYGVWSTGQVRQSLAAVC</sequence>